<feature type="compositionally biased region" description="Acidic residues" evidence="2">
    <location>
        <begin position="85"/>
        <end position="94"/>
    </location>
</feature>
<accession>A0A0L9UYM0</accession>
<proteinExistence type="predicted"/>
<dbReference type="Gramene" id="KOM47883">
    <property type="protein sequence ID" value="KOM47883"/>
    <property type="gene ID" value="LR48_Vigan07g158700"/>
</dbReference>
<keyword evidence="1" id="KW-0175">Coiled coil</keyword>
<sequence length="180" mass="20626">MAKSLDAVDMESPIPTMEEVISVKDATIVEKENLLKELKQKDEAIQRIGRLLDEANEIMNKQRVGLEELKKVALEKEEKTSSVLEPDEEEDEDVEKNSMKMSTKIVEKSPKVKNELVKVIEKSGIIELVKALKRSTCWESKCGPSPTLDRNEKVEQYRKVKDPLTHCLKFLGKEWCRSLI</sequence>
<reference evidence="4" key="1">
    <citation type="journal article" date="2015" name="Proc. Natl. Acad. Sci. U.S.A.">
        <title>Genome sequencing of adzuki bean (Vigna angularis) provides insight into high starch and low fat accumulation and domestication.</title>
        <authorList>
            <person name="Yang K."/>
            <person name="Tian Z."/>
            <person name="Chen C."/>
            <person name="Luo L."/>
            <person name="Zhao B."/>
            <person name="Wang Z."/>
            <person name="Yu L."/>
            <person name="Li Y."/>
            <person name="Sun Y."/>
            <person name="Li W."/>
            <person name="Chen Y."/>
            <person name="Li Y."/>
            <person name="Zhang Y."/>
            <person name="Ai D."/>
            <person name="Zhao J."/>
            <person name="Shang C."/>
            <person name="Ma Y."/>
            <person name="Wu B."/>
            <person name="Wang M."/>
            <person name="Gao L."/>
            <person name="Sun D."/>
            <person name="Zhang P."/>
            <person name="Guo F."/>
            <person name="Wang W."/>
            <person name="Li Y."/>
            <person name="Wang J."/>
            <person name="Varshney R.K."/>
            <person name="Wang J."/>
            <person name="Ling H.Q."/>
            <person name="Wan P."/>
        </authorList>
    </citation>
    <scope>NUCLEOTIDE SEQUENCE</scope>
    <source>
        <strain evidence="4">cv. Jingnong 6</strain>
    </source>
</reference>
<dbReference type="EMBL" id="CM003377">
    <property type="protein sequence ID" value="KOM47883.1"/>
    <property type="molecule type" value="Genomic_DNA"/>
</dbReference>
<feature type="coiled-coil region" evidence="1">
    <location>
        <begin position="28"/>
        <end position="72"/>
    </location>
</feature>
<organism evidence="3 4">
    <name type="scientific">Phaseolus angularis</name>
    <name type="common">Azuki bean</name>
    <name type="synonym">Vigna angularis</name>
    <dbReference type="NCBI Taxonomy" id="3914"/>
    <lineage>
        <taxon>Eukaryota</taxon>
        <taxon>Viridiplantae</taxon>
        <taxon>Streptophyta</taxon>
        <taxon>Embryophyta</taxon>
        <taxon>Tracheophyta</taxon>
        <taxon>Spermatophyta</taxon>
        <taxon>Magnoliopsida</taxon>
        <taxon>eudicotyledons</taxon>
        <taxon>Gunneridae</taxon>
        <taxon>Pentapetalae</taxon>
        <taxon>rosids</taxon>
        <taxon>fabids</taxon>
        <taxon>Fabales</taxon>
        <taxon>Fabaceae</taxon>
        <taxon>Papilionoideae</taxon>
        <taxon>50 kb inversion clade</taxon>
        <taxon>NPAAA clade</taxon>
        <taxon>indigoferoid/millettioid clade</taxon>
        <taxon>Phaseoleae</taxon>
        <taxon>Vigna</taxon>
    </lineage>
</organism>
<dbReference type="AlphaFoldDB" id="A0A0L9UYM0"/>
<feature type="region of interest" description="Disordered" evidence="2">
    <location>
        <begin position="75"/>
        <end position="102"/>
    </location>
</feature>
<evidence type="ECO:0000256" key="2">
    <source>
        <dbReference type="SAM" id="MobiDB-lite"/>
    </source>
</evidence>
<evidence type="ECO:0000313" key="4">
    <source>
        <dbReference type="Proteomes" id="UP000053144"/>
    </source>
</evidence>
<evidence type="ECO:0000313" key="3">
    <source>
        <dbReference type="EMBL" id="KOM47883.1"/>
    </source>
</evidence>
<name>A0A0L9UYM0_PHAAN</name>
<dbReference type="Proteomes" id="UP000053144">
    <property type="component" value="Chromosome 7"/>
</dbReference>
<gene>
    <name evidence="3" type="ORF">LR48_Vigan07g158700</name>
</gene>
<evidence type="ECO:0000256" key="1">
    <source>
        <dbReference type="SAM" id="Coils"/>
    </source>
</evidence>
<protein>
    <submittedName>
        <fullName evidence="3">Uncharacterized protein</fullName>
    </submittedName>
</protein>